<dbReference type="PANTHER" id="PTHR21310:SF37">
    <property type="entry name" value="AMINOGLYCOSIDE PHOSPHOTRANSFERASE DOMAIN-CONTAINING PROTEIN"/>
    <property type="match status" value="1"/>
</dbReference>
<dbReference type="PANTHER" id="PTHR21310">
    <property type="entry name" value="AMINOGLYCOSIDE PHOSPHOTRANSFERASE-RELATED-RELATED"/>
    <property type="match status" value="1"/>
</dbReference>
<dbReference type="SUPFAM" id="SSF56112">
    <property type="entry name" value="Protein kinase-like (PK-like)"/>
    <property type="match status" value="1"/>
</dbReference>
<evidence type="ECO:0000313" key="3">
    <source>
        <dbReference type="EMBL" id="KAK7397613.1"/>
    </source>
</evidence>
<feature type="domain" description="Aminoglycoside phosphotransferase" evidence="2">
    <location>
        <begin position="78"/>
        <end position="312"/>
    </location>
</feature>
<dbReference type="EMBL" id="JAZAVJ010000472">
    <property type="protein sequence ID" value="KAK7397613.1"/>
    <property type="molecule type" value="Genomic_DNA"/>
</dbReference>
<proteinExistence type="predicted"/>
<dbReference type="Gene3D" id="3.30.200.20">
    <property type="entry name" value="Phosphorylase Kinase, domain 1"/>
    <property type="match status" value="1"/>
</dbReference>
<dbReference type="Gene3D" id="3.90.1200.10">
    <property type="match status" value="1"/>
</dbReference>
<evidence type="ECO:0000313" key="4">
    <source>
        <dbReference type="Proteomes" id="UP001498476"/>
    </source>
</evidence>
<organism evidence="3 4">
    <name type="scientific">Neonectria punicea</name>
    <dbReference type="NCBI Taxonomy" id="979145"/>
    <lineage>
        <taxon>Eukaryota</taxon>
        <taxon>Fungi</taxon>
        <taxon>Dikarya</taxon>
        <taxon>Ascomycota</taxon>
        <taxon>Pezizomycotina</taxon>
        <taxon>Sordariomycetes</taxon>
        <taxon>Hypocreomycetidae</taxon>
        <taxon>Hypocreales</taxon>
        <taxon>Nectriaceae</taxon>
        <taxon>Neonectria</taxon>
    </lineage>
</organism>
<feature type="compositionally biased region" description="Basic and acidic residues" evidence="1">
    <location>
        <begin position="450"/>
        <end position="476"/>
    </location>
</feature>
<name>A0ABR1GH86_9HYPO</name>
<evidence type="ECO:0000259" key="2">
    <source>
        <dbReference type="Pfam" id="PF01636"/>
    </source>
</evidence>
<keyword evidence="4" id="KW-1185">Reference proteome</keyword>
<protein>
    <recommendedName>
        <fullName evidence="2">Aminoglycoside phosphotransferase domain-containing protein</fullName>
    </recommendedName>
</protein>
<feature type="region of interest" description="Disordered" evidence="1">
    <location>
        <begin position="450"/>
        <end position="480"/>
    </location>
</feature>
<comment type="caution">
    <text evidence="3">The sequence shown here is derived from an EMBL/GenBank/DDBJ whole genome shotgun (WGS) entry which is preliminary data.</text>
</comment>
<reference evidence="3 4" key="1">
    <citation type="journal article" date="2025" name="Microbiol. Resour. Announc.">
        <title>Draft genome sequences for Neonectria magnoliae and Neonectria punicea, canker pathogens of Liriodendron tulipifera and Acer saccharum in West Virginia.</title>
        <authorList>
            <person name="Petronek H.M."/>
            <person name="Kasson M.T."/>
            <person name="Metheny A.M."/>
            <person name="Stauder C.M."/>
            <person name="Lovett B."/>
            <person name="Lynch S.C."/>
            <person name="Garnas J.R."/>
            <person name="Kasson L.R."/>
            <person name="Stajich J.E."/>
        </authorList>
    </citation>
    <scope>NUCLEOTIDE SEQUENCE [LARGE SCALE GENOMIC DNA]</scope>
    <source>
        <strain evidence="3 4">NRRL 64653</strain>
    </source>
</reference>
<accession>A0ABR1GH86</accession>
<sequence length="523" mass="59885">MPSEGNAQMMRDQIVQAHIHQKRDEFIADIKKDDVLTLARSYHNGDSCHFFKDSVRGSYNICFFVEFGPPPEQPESGTSGRERWVVRIPLAPCLAFGGRSKLESEVAAMRYIADNTDIPIPKIHAYAIRDDSDPISSFIILEYISGEKLSWAQLKSLSPADRESLHTSIADIYIQLRRLEFPFIGCLTPGPDGIRVGKKTMSIDINMQELEGLHPSKIQDSSPNKSSANEHIETLLQIAENALMKGRSSITDERGPEYLYHMSIFRQYAQEWVDPSLDKGPFVLVHGDFEPQNLIMTKDCKIAAVVDWEWSRVVPVQLFHPPLWLMEFDATHLAWKTVYDARLITTFWSFNNVVRKQEMARYGQQMLYQEWEKRGKGGGFLVANALTNWTDIDYVSYQYINEQCYGGWDDLQSRVGAFMEQDPSRRRLVERRYLDGQAYLAELSSLQDKGAERDRRFEESPRGRAKESEGPCKDNDTPTTKWFIWRPQNSGLSFSRETLSCIALSAALLIASHLLFKSIRSSR</sequence>
<dbReference type="Proteomes" id="UP001498476">
    <property type="component" value="Unassembled WGS sequence"/>
</dbReference>
<dbReference type="InterPro" id="IPR051678">
    <property type="entry name" value="AGP_Transferase"/>
</dbReference>
<evidence type="ECO:0000256" key="1">
    <source>
        <dbReference type="SAM" id="MobiDB-lite"/>
    </source>
</evidence>
<gene>
    <name evidence="3" type="ORF">QQX98_013019</name>
</gene>
<dbReference type="InterPro" id="IPR011009">
    <property type="entry name" value="Kinase-like_dom_sf"/>
</dbReference>
<dbReference type="InterPro" id="IPR002575">
    <property type="entry name" value="Aminoglycoside_PTrfase"/>
</dbReference>
<dbReference type="Pfam" id="PF01636">
    <property type="entry name" value="APH"/>
    <property type="match status" value="1"/>
</dbReference>